<evidence type="ECO:0000313" key="1">
    <source>
        <dbReference type="EMBL" id="MCX2974375.1"/>
    </source>
</evidence>
<gene>
    <name evidence="1" type="ORF">EYC87_12355</name>
</gene>
<dbReference type="Proteomes" id="UP001143307">
    <property type="component" value="Unassembled WGS sequence"/>
</dbReference>
<protein>
    <submittedName>
        <fullName evidence="1">Uncharacterized protein</fullName>
    </submittedName>
</protein>
<dbReference type="EMBL" id="SHNP01000004">
    <property type="protein sequence ID" value="MCX2974375.1"/>
    <property type="molecule type" value="Genomic_DNA"/>
</dbReference>
<accession>A0ABT3SXM8</accession>
<name>A0ABT3SXM8_9GAMM</name>
<comment type="caution">
    <text evidence="1">The sequence shown here is derived from an EMBL/GenBank/DDBJ whole genome shotgun (WGS) entry which is preliminary data.</text>
</comment>
<organism evidence="1 2">
    <name type="scientific">Candidatus Seongchinamella marina</name>
    <dbReference type="NCBI Taxonomy" id="2518990"/>
    <lineage>
        <taxon>Bacteria</taxon>
        <taxon>Pseudomonadati</taxon>
        <taxon>Pseudomonadota</taxon>
        <taxon>Gammaproteobacteria</taxon>
        <taxon>Cellvibrionales</taxon>
        <taxon>Halieaceae</taxon>
        <taxon>Seongchinamella</taxon>
    </lineage>
</organism>
<evidence type="ECO:0000313" key="2">
    <source>
        <dbReference type="Proteomes" id="UP001143307"/>
    </source>
</evidence>
<proteinExistence type="predicted"/>
<dbReference type="RefSeq" id="WP_279253155.1">
    <property type="nucleotide sequence ID" value="NZ_SHNP01000004.1"/>
</dbReference>
<sequence length="86" mass="9770">MRWIIVFAVVGAGYWYLFGMDSQSGSPSYQQKLLSNKSAMSQCIREAEYAASRMAKSADSAEQDCATKLKLYREDGGWHSYQDSRR</sequence>
<keyword evidence="2" id="KW-1185">Reference proteome</keyword>
<reference evidence="1" key="1">
    <citation type="submission" date="2019-02" db="EMBL/GenBank/DDBJ databases">
        <authorList>
            <person name="Li S.-H."/>
        </authorList>
    </citation>
    <scope>NUCLEOTIDE SEQUENCE</scope>
    <source>
        <strain evidence="1">IMCC8485</strain>
    </source>
</reference>